<sequence>MANSSIAHLSLSAFMLTGGVAGGWALTDKLAGDEAAVSFLRVGTMMLIALLTSQLILARMGQKRVAHLILYNIAFIFAIVGFLLCLILPLLWVPSIGLEVKLLLSLMSLVLWYSNVSKGIEIMELKWDETAKKSLFRFYSKHEGAINWTGLLKSLKLSVVVYIPGVPKSFDAAISILVVAFMLAGLSLRNTFPIFSVFAWGIPMIVAISTIMQMIGFGVAQFMKLTALEKQDGVIIRPA</sequence>
<proteinExistence type="predicted"/>
<dbReference type="RefSeq" id="WP_143084507.1">
    <property type="nucleotide sequence ID" value="NZ_FOLD01000003.1"/>
</dbReference>
<name>A0A1I1FMC6_9BURK</name>
<keyword evidence="1" id="KW-0472">Membrane</keyword>
<accession>A0A1I1FMC6</accession>
<feature type="transmembrane region" description="Helical" evidence="1">
    <location>
        <begin position="35"/>
        <end position="57"/>
    </location>
</feature>
<evidence type="ECO:0000313" key="2">
    <source>
        <dbReference type="EMBL" id="SFC00465.1"/>
    </source>
</evidence>
<feature type="transmembrane region" description="Helical" evidence="1">
    <location>
        <begin position="170"/>
        <end position="188"/>
    </location>
</feature>
<evidence type="ECO:0000256" key="1">
    <source>
        <dbReference type="SAM" id="Phobius"/>
    </source>
</evidence>
<feature type="transmembrane region" description="Helical" evidence="1">
    <location>
        <begin position="69"/>
        <end position="92"/>
    </location>
</feature>
<organism evidence="2 3">
    <name type="scientific">Massilia yuzhufengensis</name>
    <dbReference type="NCBI Taxonomy" id="1164594"/>
    <lineage>
        <taxon>Bacteria</taxon>
        <taxon>Pseudomonadati</taxon>
        <taxon>Pseudomonadota</taxon>
        <taxon>Betaproteobacteria</taxon>
        <taxon>Burkholderiales</taxon>
        <taxon>Oxalobacteraceae</taxon>
        <taxon>Telluria group</taxon>
        <taxon>Massilia</taxon>
    </lineage>
</organism>
<evidence type="ECO:0000313" key="3">
    <source>
        <dbReference type="Proteomes" id="UP000198639"/>
    </source>
</evidence>
<reference evidence="3" key="1">
    <citation type="submission" date="2016-10" db="EMBL/GenBank/DDBJ databases">
        <authorList>
            <person name="Varghese N."/>
            <person name="Submissions S."/>
        </authorList>
    </citation>
    <scope>NUCLEOTIDE SEQUENCE [LARGE SCALE GENOMIC DNA]</scope>
    <source>
        <strain evidence="3">CGMCC 1.12041</strain>
    </source>
</reference>
<dbReference type="Proteomes" id="UP000198639">
    <property type="component" value="Unassembled WGS sequence"/>
</dbReference>
<dbReference type="STRING" id="1164594.SAMN05216204_10349"/>
<keyword evidence="3" id="KW-1185">Reference proteome</keyword>
<protein>
    <submittedName>
        <fullName evidence="2">Uncharacterized protein</fullName>
    </submittedName>
</protein>
<feature type="transmembrane region" description="Helical" evidence="1">
    <location>
        <begin position="194"/>
        <end position="220"/>
    </location>
</feature>
<keyword evidence="1" id="KW-1133">Transmembrane helix</keyword>
<dbReference type="OrthoDB" id="8753913at2"/>
<keyword evidence="1" id="KW-0812">Transmembrane</keyword>
<dbReference type="EMBL" id="FOLD01000003">
    <property type="protein sequence ID" value="SFC00465.1"/>
    <property type="molecule type" value="Genomic_DNA"/>
</dbReference>
<dbReference type="AlphaFoldDB" id="A0A1I1FMC6"/>
<gene>
    <name evidence="2" type="ORF">SAMN05216204_10349</name>
</gene>